<proteinExistence type="predicted"/>
<feature type="transmembrane region" description="Helical" evidence="8">
    <location>
        <begin position="379"/>
        <end position="399"/>
    </location>
</feature>
<organism evidence="10 11">
    <name type="scientific">Chionoecetes opilio</name>
    <name type="common">Atlantic snow crab</name>
    <name type="synonym">Cancer opilio</name>
    <dbReference type="NCBI Taxonomy" id="41210"/>
    <lineage>
        <taxon>Eukaryota</taxon>
        <taxon>Metazoa</taxon>
        <taxon>Ecdysozoa</taxon>
        <taxon>Arthropoda</taxon>
        <taxon>Crustacea</taxon>
        <taxon>Multicrustacea</taxon>
        <taxon>Malacostraca</taxon>
        <taxon>Eumalacostraca</taxon>
        <taxon>Eucarida</taxon>
        <taxon>Decapoda</taxon>
        <taxon>Pleocyemata</taxon>
        <taxon>Brachyura</taxon>
        <taxon>Eubrachyura</taxon>
        <taxon>Majoidea</taxon>
        <taxon>Majidae</taxon>
        <taxon>Chionoecetes</taxon>
    </lineage>
</organism>
<feature type="transmembrane region" description="Helical" evidence="8">
    <location>
        <begin position="75"/>
        <end position="97"/>
    </location>
</feature>
<dbReference type="InterPro" id="IPR005829">
    <property type="entry name" value="Sugar_transporter_CS"/>
</dbReference>
<dbReference type="FunFam" id="1.20.1250.20:FF:000218">
    <property type="entry name" value="facilitated trehalose transporter Tret1"/>
    <property type="match status" value="1"/>
</dbReference>
<keyword evidence="4" id="KW-0762">Sugar transport</keyword>
<feature type="transmembrane region" description="Helical" evidence="8">
    <location>
        <begin position="344"/>
        <end position="367"/>
    </location>
</feature>
<dbReference type="PROSITE" id="PS00217">
    <property type="entry name" value="SUGAR_TRANSPORT_2"/>
    <property type="match status" value="1"/>
</dbReference>
<dbReference type="SUPFAM" id="SSF103473">
    <property type="entry name" value="MFS general substrate transporter"/>
    <property type="match status" value="1"/>
</dbReference>
<evidence type="ECO:0000313" key="11">
    <source>
        <dbReference type="Proteomes" id="UP000770661"/>
    </source>
</evidence>
<dbReference type="Gene3D" id="1.20.1250.20">
    <property type="entry name" value="MFS general substrate transporter like domains"/>
    <property type="match status" value="1"/>
</dbReference>
<protein>
    <submittedName>
        <fullName evidence="10">Facilitated trehalose transporter Tret1</fullName>
    </submittedName>
</protein>
<evidence type="ECO:0000256" key="5">
    <source>
        <dbReference type="ARBA" id="ARBA00022692"/>
    </source>
</evidence>
<dbReference type="EMBL" id="JACEEZ010023774">
    <property type="protein sequence ID" value="KAG0710908.1"/>
    <property type="molecule type" value="Genomic_DNA"/>
</dbReference>
<dbReference type="AlphaFoldDB" id="A0A8J4XP06"/>
<comment type="subcellular location">
    <subcellularLocation>
        <location evidence="1">Cell membrane</location>
        <topology evidence="1">Multi-pass membrane protein</topology>
    </subcellularLocation>
</comment>
<dbReference type="PROSITE" id="PS50850">
    <property type="entry name" value="MFS"/>
    <property type="match status" value="1"/>
</dbReference>
<feature type="transmembrane region" description="Helical" evidence="8">
    <location>
        <begin position="310"/>
        <end position="332"/>
    </location>
</feature>
<comment type="caution">
    <text evidence="10">The sequence shown here is derived from an EMBL/GenBank/DDBJ whole genome shotgun (WGS) entry which is preliminary data.</text>
</comment>
<keyword evidence="5 8" id="KW-0812">Transmembrane</keyword>
<evidence type="ECO:0000256" key="3">
    <source>
        <dbReference type="ARBA" id="ARBA00022475"/>
    </source>
</evidence>
<evidence type="ECO:0000313" key="10">
    <source>
        <dbReference type="EMBL" id="KAG0710908.1"/>
    </source>
</evidence>
<keyword evidence="3" id="KW-1003">Cell membrane</keyword>
<feature type="transmembrane region" description="Helical" evidence="8">
    <location>
        <begin position="44"/>
        <end position="68"/>
    </location>
</feature>
<feature type="domain" description="Major facilitator superfamily (MFS) profile" evidence="9">
    <location>
        <begin position="1"/>
        <end position="434"/>
    </location>
</feature>
<gene>
    <name evidence="10" type="primary">Tret1_8</name>
    <name evidence="10" type="ORF">GWK47_021811</name>
</gene>
<dbReference type="InterPro" id="IPR036259">
    <property type="entry name" value="MFS_trans_sf"/>
</dbReference>
<dbReference type="GO" id="GO:0022857">
    <property type="term" value="F:transmembrane transporter activity"/>
    <property type="evidence" value="ECO:0007669"/>
    <property type="project" value="InterPro"/>
</dbReference>
<reference evidence="10" key="1">
    <citation type="submission" date="2020-07" db="EMBL/GenBank/DDBJ databases">
        <title>The High-quality genome of the commercially important snow crab, Chionoecetes opilio.</title>
        <authorList>
            <person name="Jeong J.-H."/>
            <person name="Ryu S."/>
        </authorList>
    </citation>
    <scope>NUCLEOTIDE SEQUENCE</scope>
    <source>
        <strain evidence="10">MADBK_172401_WGS</strain>
        <tissue evidence="10">Digestive gland</tissue>
    </source>
</reference>
<dbReference type="InterPro" id="IPR020846">
    <property type="entry name" value="MFS_dom"/>
</dbReference>
<feature type="transmembrane region" description="Helical" evidence="8">
    <location>
        <begin position="411"/>
        <end position="430"/>
    </location>
</feature>
<keyword evidence="2" id="KW-0813">Transport</keyword>
<evidence type="ECO:0000256" key="2">
    <source>
        <dbReference type="ARBA" id="ARBA00022448"/>
    </source>
</evidence>
<dbReference type="InterPro" id="IPR050549">
    <property type="entry name" value="MFS_Trehalose_Transporter"/>
</dbReference>
<keyword evidence="7 8" id="KW-0472">Membrane</keyword>
<evidence type="ECO:0000256" key="4">
    <source>
        <dbReference type="ARBA" id="ARBA00022597"/>
    </source>
</evidence>
<dbReference type="OrthoDB" id="4142200at2759"/>
<evidence type="ECO:0000256" key="1">
    <source>
        <dbReference type="ARBA" id="ARBA00004651"/>
    </source>
</evidence>
<evidence type="ECO:0000256" key="8">
    <source>
        <dbReference type="SAM" id="Phobius"/>
    </source>
</evidence>
<dbReference type="PANTHER" id="PTHR48021">
    <property type="match status" value="1"/>
</dbReference>
<dbReference type="PANTHER" id="PTHR48021:SF1">
    <property type="entry name" value="GH07001P-RELATED"/>
    <property type="match status" value="1"/>
</dbReference>
<feature type="transmembrane region" description="Helical" evidence="8">
    <location>
        <begin position="242"/>
        <end position="269"/>
    </location>
</feature>
<dbReference type="InterPro" id="IPR005828">
    <property type="entry name" value="MFS_sugar_transport-like"/>
</dbReference>
<dbReference type="Pfam" id="PF00083">
    <property type="entry name" value="Sugar_tr"/>
    <property type="match status" value="1"/>
</dbReference>
<evidence type="ECO:0000259" key="9">
    <source>
        <dbReference type="PROSITE" id="PS50850"/>
    </source>
</evidence>
<keyword evidence="6 8" id="KW-1133">Transmembrane helix</keyword>
<dbReference type="GO" id="GO:0005886">
    <property type="term" value="C:plasma membrane"/>
    <property type="evidence" value="ECO:0007669"/>
    <property type="project" value="UniProtKB-SubCell"/>
</dbReference>
<feature type="transmembrane region" description="Helical" evidence="8">
    <location>
        <begin position="159"/>
        <end position="179"/>
    </location>
</feature>
<accession>A0A8J4XP06</accession>
<name>A0A8J4XP06_CHIOP</name>
<dbReference type="Proteomes" id="UP000770661">
    <property type="component" value="Unassembled WGS sequence"/>
</dbReference>
<evidence type="ECO:0000256" key="6">
    <source>
        <dbReference type="ARBA" id="ARBA00022989"/>
    </source>
</evidence>
<feature type="transmembrane region" description="Helical" evidence="8">
    <location>
        <begin position="281"/>
        <end position="303"/>
    </location>
</feature>
<evidence type="ECO:0000256" key="7">
    <source>
        <dbReference type="ARBA" id="ARBA00023136"/>
    </source>
</evidence>
<keyword evidence="11" id="KW-1185">Reference proteome</keyword>
<sequence length="479" mass="52251">MVTCAVLAGLTHVVVGITLGLPGVILPRLTDPTHQDLFLNTSQVALFGSLLHVGAMAGSLMGGILNIYLGQRVTLLLAIPSCLVLWLSMSFTSAVWVLQLLRALLGITQGFIGTASTNYLAEVTQSEIRGRLMSFLDIGRQSGILLVFVVGCFDLTWREVMLVCGCVTTVPTFIGLLFLPNSPRWLVTRGRVKEAHDALIFLRGPHYDSKLELQSIVDHFNNDTVNKTSTMKQMKQMREPNVLYRLMFMAILTVLAQFTGNVSIVTYVVPIFQAANSTLNSYGSAVSIAGLRVAGTLVFMLVVERVGRRVLMVTSCLVCSVSLLLLGVYFLLQNTGIDVSNLGWLPLISLLVYMPFVVAIQALLSILRSEIFSTSVRAIAVSTMYVVLYISMFTVAQTFPIMTEVIGEQGVFWTYGSSCLLLALMTTVLLPETRGLTLEEVDDTFRYGKKIVLTIPCPLNEASQLRLSPGASASVSTVT</sequence>